<evidence type="ECO:0000313" key="1">
    <source>
        <dbReference type="EMBL" id="AWB06792.1"/>
    </source>
</evidence>
<name>A0A2R4VQV1_9PROT</name>
<dbReference type="AlphaFoldDB" id="A0A2R4VQV1"/>
<dbReference type="KEGG" id="ahu:A6A40_17205"/>
<keyword evidence="1" id="KW-0614">Plasmid</keyword>
<geneLocation type="plasmid" evidence="1 2">
    <name>pYZ1</name>
</geneLocation>
<protein>
    <submittedName>
        <fullName evidence="1">Uncharacterized protein</fullName>
    </submittedName>
</protein>
<accession>A0A2R4VQV1</accession>
<evidence type="ECO:0000313" key="2">
    <source>
        <dbReference type="Proteomes" id="UP000077405"/>
    </source>
</evidence>
<keyword evidence="2" id="KW-1185">Reference proteome</keyword>
<dbReference type="OrthoDB" id="9122109at2"/>
<dbReference type="EMBL" id="CP028902">
    <property type="protein sequence ID" value="AWB06792.1"/>
    <property type="molecule type" value="Genomic_DNA"/>
</dbReference>
<reference evidence="1 2" key="1">
    <citation type="submission" date="2018-04" db="EMBL/GenBank/DDBJ databases">
        <title>Complete genome sequence of the nitrogen-fixing bacterium Azospirillum humicireducens type strain SgZ-5.</title>
        <authorList>
            <person name="Yu Z."/>
        </authorList>
    </citation>
    <scope>NUCLEOTIDE SEQUENCE [LARGE SCALE GENOMIC DNA]</scope>
    <source>
        <strain evidence="1 2">SgZ-5</strain>
        <plasmid evidence="1 2">pYZ1</plasmid>
    </source>
</reference>
<sequence length="137" mass="15108">MSALPVLPPQATWSLIEQLRALEDAVTVRLCLLDVGSSVNVEWHQELHELASRIAKVGPAEALALAMVYDRLGHLPPNDGADRAEYVRSDMNRLLGEVTGWATVVKARRYHARLKDWAAAKPKAPRPVQSRRKGGAL</sequence>
<dbReference type="Proteomes" id="UP000077405">
    <property type="component" value="Plasmid pYZ1"/>
</dbReference>
<gene>
    <name evidence="1" type="ORF">A6A40_17205</name>
</gene>
<dbReference type="RefSeq" id="WP_108547098.1">
    <property type="nucleotide sequence ID" value="NZ_CP028902.1"/>
</dbReference>
<proteinExistence type="predicted"/>
<organism evidence="1 2">
    <name type="scientific">Azospirillum humicireducens</name>
    <dbReference type="NCBI Taxonomy" id="1226968"/>
    <lineage>
        <taxon>Bacteria</taxon>
        <taxon>Pseudomonadati</taxon>
        <taxon>Pseudomonadota</taxon>
        <taxon>Alphaproteobacteria</taxon>
        <taxon>Rhodospirillales</taxon>
        <taxon>Azospirillaceae</taxon>
        <taxon>Azospirillum</taxon>
    </lineage>
</organism>